<evidence type="ECO:0000313" key="1">
    <source>
        <dbReference type="EMBL" id="BDU76278.1"/>
    </source>
</evidence>
<proteinExistence type="predicted"/>
<protein>
    <submittedName>
        <fullName evidence="1">Uncharacterized protein</fullName>
    </submittedName>
</protein>
<sequence>MRSIERRLRKLEERLLVKPGKIPIAECKRISQAYHVPLVITFTCDGKDGFQVVTYGSSKRWGGIAKTLAPVIGRFIEAYLGGDVEVIVQEHEVSGD</sequence>
<name>A0AA48HDJ2_9BACT</name>
<keyword evidence="2" id="KW-1185">Reference proteome</keyword>
<dbReference type="KEGG" id="msea:METESE_12360"/>
<accession>A0AA48HDJ2</accession>
<reference evidence="1" key="1">
    <citation type="journal article" date="2023" name="Int. J. Syst. Evol. Microbiol.">
        <title>Mesoterricola silvestris gen. nov., sp. nov., Mesoterricola sediminis sp. nov., Geothrix oryzae sp. nov., Geothrix edaphica sp. nov., Geothrix rubra sp. nov., and Geothrix limicola sp. nov., six novel members of Acidobacteriota isolated from soils.</title>
        <authorList>
            <person name="Itoh H."/>
            <person name="Sugisawa Y."/>
            <person name="Mise K."/>
            <person name="Xu Z."/>
            <person name="Kuniyasu M."/>
            <person name="Ushijima N."/>
            <person name="Kawano K."/>
            <person name="Kobayashi E."/>
            <person name="Shiratori Y."/>
            <person name="Masuda Y."/>
            <person name="Senoo K."/>
        </authorList>
    </citation>
    <scope>NUCLEOTIDE SEQUENCE</scope>
    <source>
        <strain evidence="1">W786</strain>
    </source>
</reference>
<gene>
    <name evidence="1" type="ORF">METESE_12360</name>
</gene>
<evidence type="ECO:0000313" key="2">
    <source>
        <dbReference type="Proteomes" id="UP001228113"/>
    </source>
</evidence>
<dbReference type="RefSeq" id="WP_316411312.1">
    <property type="nucleotide sequence ID" value="NZ_AP027081.1"/>
</dbReference>
<dbReference type="EMBL" id="AP027081">
    <property type="protein sequence ID" value="BDU76278.1"/>
    <property type="molecule type" value="Genomic_DNA"/>
</dbReference>
<organism evidence="1 2">
    <name type="scientific">Mesoterricola sediminis</name>
    <dbReference type="NCBI Taxonomy" id="2927980"/>
    <lineage>
        <taxon>Bacteria</taxon>
        <taxon>Pseudomonadati</taxon>
        <taxon>Acidobacteriota</taxon>
        <taxon>Holophagae</taxon>
        <taxon>Holophagales</taxon>
        <taxon>Holophagaceae</taxon>
        <taxon>Mesoterricola</taxon>
    </lineage>
</organism>
<dbReference type="AlphaFoldDB" id="A0AA48HDJ2"/>
<dbReference type="Proteomes" id="UP001228113">
    <property type="component" value="Chromosome"/>
</dbReference>